<feature type="compositionally biased region" description="Basic and acidic residues" evidence="1">
    <location>
        <begin position="64"/>
        <end position="81"/>
    </location>
</feature>
<keyword evidence="2" id="KW-0812">Transmembrane</keyword>
<protein>
    <recommendedName>
        <fullName evidence="6">LPXTG cell wall anchor domain-containing protein</fullName>
    </recommendedName>
</protein>
<dbReference type="AlphaFoldDB" id="A0A4R6B395"/>
<evidence type="ECO:0000256" key="3">
    <source>
        <dbReference type="SAM" id="SignalP"/>
    </source>
</evidence>
<dbReference type="RefSeq" id="WP_133342444.1">
    <property type="nucleotide sequence ID" value="NZ_SMZO01000014.1"/>
</dbReference>
<sequence>MRHLTTTTAILAATAVPALAHPGHMAGLAGHDHWVAGAAIGTAIAVGVWGVLKGRRKSGSKPANGDKADASPDDCREPQEG</sequence>
<feature type="signal peptide" evidence="3">
    <location>
        <begin position="1"/>
        <end position="20"/>
    </location>
</feature>
<reference evidence="4 5" key="1">
    <citation type="submission" date="2019-03" db="EMBL/GenBank/DDBJ databases">
        <title>Rhodobacteraceae bacterium SM1902, a new member of the family Rhodobacteraceae isolated from Yantai.</title>
        <authorList>
            <person name="Sun Y."/>
        </authorList>
    </citation>
    <scope>NUCLEOTIDE SEQUENCE [LARGE SCALE GENOMIC DNA]</scope>
    <source>
        <strain evidence="4 5">SM1902</strain>
    </source>
</reference>
<keyword evidence="3" id="KW-0732">Signal</keyword>
<organism evidence="4 5">
    <name type="scientific">Meridianimarinicoccus aquatilis</name>
    <dbReference type="NCBI Taxonomy" id="2552766"/>
    <lineage>
        <taxon>Bacteria</taxon>
        <taxon>Pseudomonadati</taxon>
        <taxon>Pseudomonadota</taxon>
        <taxon>Alphaproteobacteria</taxon>
        <taxon>Rhodobacterales</taxon>
        <taxon>Paracoccaceae</taxon>
        <taxon>Meridianimarinicoccus</taxon>
    </lineage>
</organism>
<keyword evidence="2" id="KW-0472">Membrane</keyword>
<evidence type="ECO:0000313" key="4">
    <source>
        <dbReference type="EMBL" id="TDL89083.1"/>
    </source>
</evidence>
<dbReference type="Pfam" id="PF20506">
    <property type="entry name" value="DUF6732"/>
    <property type="match status" value="1"/>
</dbReference>
<dbReference type="Proteomes" id="UP000294562">
    <property type="component" value="Unassembled WGS sequence"/>
</dbReference>
<dbReference type="EMBL" id="SMZO01000014">
    <property type="protein sequence ID" value="TDL89083.1"/>
    <property type="molecule type" value="Genomic_DNA"/>
</dbReference>
<dbReference type="OrthoDB" id="7877268at2"/>
<dbReference type="InterPro" id="IPR046619">
    <property type="entry name" value="DUF6732"/>
</dbReference>
<proteinExistence type="predicted"/>
<keyword evidence="2" id="KW-1133">Transmembrane helix</keyword>
<comment type="caution">
    <text evidence="4">The sequence shown here is derived from an EMBL/GenBank/DDBJ whole genome shotgun (WGS) entry which is preliminary data.</text>
</comment>
<name>A0A4R6B395_9RHOB</name>
<evidence type="ECO:0000256" key="1">
    <source>
        <dbReference type="SAM" id="MobiDB-lite"/>
    </source>
</evidence>
<evidence type="ECO:0000313" key="5">
    <source>
        <dbReference type="Proteomes" id="UP000294562"/>
    </source>
</evidence>
<gene>
    <name evidence="4" type="ORF">E2L05_08250</name>
</gene>
<evidence type="ECO:0000256" key="2">
    <source>
        <dbReference type="SAM" id="Phobius"/>
    </source>
</evidence>
<evidence type="ECO:0008006" key="6">
    <source>
        <dbReference type="Google" id="ProtNLM"/>
    </source>
</evidence>
<feature type="region of interest" description="Disordered" evidence="1">
    <location>
        <begin position="55"/>
        <end position="81"/>
    </location>
</feature>
<keyword evidence="5" id="KW-1185">Reference proteome</keyword>
<feature type="chain" id="PRO_5020663589" description="LPXTG cell wall anchor domain-containing protein" evidence="3">
    <location>
        <begin position="21"/>
        <end position="81"/>
    </location>
</feature>
<accession>A0A4R6B395</accession>
<feature type="transmembrane region" description="Helical" evidence="2">
    <location>
        <begin position="36"/>
        <end position="52"/>
    </location>
</feature>